<organism evidence="2 3">
    <name type="scientific">Celeribacter indicus</name>
    <dbReference type="NCBI Taxonomy" id="1208324"/>
    <lineage>
        <taxon>Bacteria</taxon>
        <taxon>Pseudomonadati</taxon>
        <taxon>Pseudomonadota</taxon>
        <taxon>Alphaproteobacteria</taxon>
        <taxon>Rhodobacterales</taxon>
        <taxon>Roseobacteraceae</taxon>
        <taxon>Celeribacter</taxon>
    </lineage>
</organism>
<feature type="transmembrane region" description="Helical" evidence="1">
    <location>
        <begin position="29"/>
        <end position="50"/>
    </location>
</feature>
<name>A0A0B5E5P4_9RHOB</name>
<dbReference type="EMBL" id="CP004393">
    <property type="protein sequence ID" value="AJE47647.1"/>
    <property type="molecule type" value="Genomic_DNA"/>
</dbReference>
<keyword evidence="1" id="KW-0472">Membrane</keyword>
<dbReference type="STRING" id="1208324.P73_2932"/>
<dbReference type="RefSeq" id="WP_043870158.1">
    <property type="nucleotide sequence ID" value="NZ_CP004393.1"/>
</dbReference>
<gene>
    <name evidence="2" type="ORF">P73_2932</name>
</gene>
<keyword evidence="3" id="KW-1185">Reference proteome</keyword>
<accession>A0A0B5E5P4</accession>
<proteinExistence type="predicted"/>
<dbReference type="KEGG" id="cid:P73_2932"/>
<dbReference type="AlphaFoldDB" id="A0A0B5E5P4"/>
<reference evidence="2 3" key="1">
    <citation type="journal article" date="2014" name="Int. J. Syst. Evol. Microbiol.">
        <title>Celeribacter indicus sp. nov., a polycyclic aromatic hydrocarbon-degrading bacterium from deep-sea sediment and reclassification of Huaishuia halophila as Celeribacter halophilus comb. nov.</title>
        <authorList>
            <person name="Lai Q."/>
            <person name="Cao J."/>
            <person name="Yuan J."/>
            <person name="Li F."/>
            <person name="Shao Z."/>
        </authorList>
    </citation>
    <scope>NUCLEOTIDE SEQUENCE [LARGE SCALE GENOMIC DNA]</scope>
    <source>
        <strain evidence="2">P73</strain>
    </source>
</reference>
<keyword evidence="1" id="KW-0812">Transmembrane</keyword>
<sequence>MIVIVLAILGILLGWQIAARRGGNRLDKLQYAAVFFILFSLVGLLLTVVVERML</sequence>
<dbReference type="Proteomes" id="UP000031521">
    <property type="component" value="Chromosome"/>
</dbReference>
<evidence type="ECO:0000256" key="1">
    <source>
        <dbReference type="SAM" id="Phobius"/>
    </source>
</evidence>
<protein>
    <submittedName>
        <fullName evidence="2">Uncharacterized protein</fullName>
    </submittedName>
</protein>
<dbReference type="OrthoDB" id="7876494at2"/>
<evidence type="ECO:0000313" key="2">
    <source>
        <dbReference type="EMBL" id="AJE47647.1"/>
    </source>
</evidence>
<dbReference type="HOGENOM" id="CLU_204531_0_0_5"/>
<evidence type="ECO:0000313" key="3">
    <source>
        <dbReference type="Proteomes" id="UP000031521"/>
    </source>
</evidence>
<keyword evidence="1" id="KW-1133">Transmembrane helix</keyword>